<evidence type="ECO:0000259" key="3">
    <source>
        <dbReference type="PROSITE" id="PS50026"/>
    </source>
</evidence>
<keyword evidence="2" id="KW-0245">EGF-like domain</keyword>
<dbReference type="PANTHER" id="PTHR24035">
    <property type="entry name" value="MULTIPLE EPIDERMAL GROWTH FACTOR-LIKE DOMAINS PROTEIN"/>
    <property type="match status" value="1"/>
</dbReference>
<accession>A0AAD9UGF5</accession>
<feature type="domain" description="EGF-like" evidence="3">
    <location>
        <begin position="828"/>
        <end position="863"/>
    </location>
</feature>
<dbReference type="InterPro" id="IPR013320">
    <property type="entry name" value="ConA-like_dom_sf"/>
</dbReference>
<dbReference type="PANTHER" id="PTHR24035:SF109">
    <property type="entry name" value="PROTEIN DRAPER"/>
    <property type="match status" value="1"/>
</dbReference>
<dbReference type="InterPro" id="IPR052108">
    <property type="entry name" value="MEGF/SIB"/>
</dbReference>
<dbReference type="Pfam" id="PF26129">
    <property type="entry name" value="Vwde"/>
    <property type="match status" value="1"/>
</dbReference>
<dbReference type="PROSITE" id="PS00022">
    <property type="entry name" value="EGF_1"/>
    <property type="match status" value="2"/>
</dbReference>
<dbReference type="Gene3D" id="2.60.120.200">
    <property type="match status" value="3"/>
</dbReference>
<dbReference type="PROSITE" id="PS50026">
    <property type="entry name" value="EGF_3"/>
    <property type="match status" value="2"/>
</dbReference>
<gene>
    <name evidence="4" type="ORF">NP493_132g02125</name>
</gene>
<dbReference type="SUPFAM" id="SSF49899">
    <property type="entry name" value="Concanavalin A-like lectins/glucanases"/>
    <property type="match status" value="3"/>
</dbReference>
<evidence type="ECO:0000313" key="4">
    <source>
        <dbReference type="EMBL" id="KAK2188419.1"/>
    </source>
</evidence>
<feature type="disulfide bond" evidence="2">
    <location>
        <begin position="853"/>
        <end position="862"/>
    </location>
</feature>
<keyword evidence="5" id="KW-1185">Reference proteome</keyword>
<sequence>MILPPKPFPRPLLRISDAPIVYQPEAPKYIFASVPSRKRRRTADNELTLSQTERFCDELFNEENFRNACSSLGDALVQSRREDCITDVTDKGDRDAAVDSVVALADYCEEVLALAEWPARRLCSRFSNTAEFPMWIGAKCDKPCYFGTADVDDQEVCVCNEGYWNVSCNSECPGGAASLCSGFGPCNTSTGRCECPENRRGSDDCSACSGGWHGTDCSLTFQSTVTQARVMAKLTDTGYAHTVDGLHFRLTNVGEYHVLNLLPFVMVQGKFIRCHEHFSCVAFISVRLGDDTHGYSTLTVRVTPDMTFEFTLNGLSNAIDSTLHFAGFNISRLSASELDVSVGSDFQIIIRAVGVYIHTSVVISRDLVNATDGILSGRDASSISDATNHLLTSAGYVQPLNVSTYPVATQQKPQTSQLSEVQELPLSTAASAGNIHGEDRHNLSKSAVNSYIDGWRVDSRDMIISYPTVAHQAQTAGGYSLKFHNTSAYSVFRPQSVISSDVTFELFVKAANGSGSGVLFSYASSHVFAVVSLDSLVVLVNGTSFDTELSLQEDKWNKVVITYRGDDGMLDAYVFNSDGVPQRYTAVLPTDMFTEDGTLALGQWQPPRNGRKQERPNSFDGSMDSFVVWGLWIDPAFIKDVWDMNLHDAANLLNVNWQFDEGKRDLAVDSLQGHGLRLPGRPWISPQWVPSDIPARKTSDANPLTDTCKHEQQRIDATTVCEFLIRNTSMTQQCMSLNSAVVDMYVMFCQQEVCINNGDISTARKVALDFADVCMYTSSLAAWPGLEVCDTGGDLRRGTQCYDECRFGTTSTSGQCNCDDGYTGPHCDDLCPGGTRSPCSLHGRCTVGGDCDCEHNWQGHDCNSCAENWYGSDCSVLVVTSSFQQYTTTKVAFVTPTATYHTFDHVQFVVGNKIGVFSALELSGDRVKLQIHQVLCDLPACVDAVALQVDGDSVTVYAEKDTKYWPSVYVGRTKITYGEMSTRVSDTFDVSLLVTEKITMHVKEPYLLNVTVYLMHHFLHVTVEVDGNTCQNATGLLGSCDDNSDNDVPFNMSTASLDSIAGVLSQQYEVTEDKSLFDPRLLKRLSQAGYAMSLNNTATTSAVLSHSFSNATSKTSTGSSNKDVTVSLLVKPLSYGGIILSYGRRKTFALINDVNVTIHCGQDSVVTSSSNSLGEWNQLVLAYERDNRRLHYYHMNAVGAFTYEAFNVDCADFMDIGGRVTLGSWQAAGDNVKHTVTPFAGQIDDLSVWLTQLPHAVIYQLFHLNVRPSVFASNLAYLYTFIEDDGPTARDVMGAADFRGAQSPWQHPTWLPSDLEVYDLPSPTRQQPFSSNNVNTQGIIDAICDSFFKSSTVKSSDIEIKIRDHFHSQCLQSGRRSANMKNAYFTMASFAELSRVVSTGHNDFHTVLCTESKTLQPQWLRRQCAACLFGALGDDGKCKCFHGYWGPSCTNQCPGDRGAVCSGHGECLPDGLCHCEAPYTGTVCENISCVGGSFGAGCTVTQMSRNQLATTVVAYLRSEAVVSTLDGTTFQLPVTGVYEVFAAESFSLWTTVVNCDTLIRTAMCFDSLLLSYDGEQVLVNRSSSSTGHVTVWADGRAIDVRSRDRHYGIDMVRTATNTLDVSVERLHTLVSVEIDTNGLTATLLTTKSVWKAATGLVSSCNTSVSIQATSCSDVLDPCTASVHPQSCLTSVSVSTVHNFTAQFLRSDVDPPANITSIATSIYCEGSGMFTDNITWLPRDGFGIEMHIKPLRYGGVIFSYTNSHVLAVVNDVTGLHVHYNNHIYSSGLVLALNMWSQLDLYWDVSMATLHVYLTSPAGDTRVFAVQLTAYAFNPSGTMSFGQLPANVADVVNATFVGYLAEMRLWTRPHSGGVLVAGNWRVAVTDTTPDLAHYWKLNEARGTVAFDVKAGQGLPSDLGTQPSRVECQRSAAHGGYWHHQVKLR</sequence>
<reference evidence="4" key="1">
    <citation type="journal article" date="2023" name="Mol. Biol. Evol.">
        <title>Third-Generation Sequencing Reveals the Adaptive Role of the Epigenome in Three Deep-Sea Polychaetes.</title>
        <authorList>
            <person name="Perez M."/>
            <person name="Aroh O."/>
            <person name="Sun Y."/>
            <person name="Lan Y."/>
            <person name="Juniper S.K."/>
            <person name="Young C.R."/>
            <person name="Angers B."/>
            <person name="Qian P.Y."/>
        </authorList>
    </citation>
    <scope>NUCLEOTIDE SEQUENCE</scope>
    <source>
        <strain evidence="4">R07B-5</strain>
    </source>
</reference>
<comment type="caution">
    <text evidence="2">Lacks conserved residue(s) required for the propagation of feature annotation.</text>
</comment>
<dbReference type="InterPro" id="IPR002049">
    <property type="entry name" value="LE_dom"/>
</dbReference>
<feature type="domain" description="EGF-like" evidence="3">
    <location>
        <begin position="1450"/>
        <end position="1485"/>
    </location>
</feature>
<proteinExistence type="predicted"/>
<evidence type="ECO:0000313" key="5">
    <source>
        <dbReference type="Proteomes" id="UP001209878"/>
    </source>
</evidence>
<name>A0AAD9UGF5_RIDPI</name>
<dbReference type="Proteomes" id="UP001209878">
    <property type="component" value="Unassembled WGS sequence"/>
</dbReference>
<keyword evidence="1 2" id="KW-1015">Disulfide bond</keyword>
<dbReference type="CDD" id="cd00055">
    <property type="entry name" value="EGF_Lam"/>
    <property type="match status" value="2"/>
</dbReference>
<dbReference type="Gene3D" id="2.10.25.10">
    <property type="entry name" value="Laminin"/>
    <property type="match status" value="2"/>
</dbReference>
<organism evidence="4 5">
    <name type="scientific">Ridgeia piscesae</name>
    <name type="common">Tubeworm</name>
    <dbReference type="NCBI Taxonomy" id="27915"/>
    <lineage>
        <taxon>Eukaryota</taxon>
        <taxon>Metazoa</taxon>
        <taxon>Spiralia</taxon>
        <taxon>Lophotrochozoa</taxon>
        <taxon>Annelida</taxon>
        <taxon>Polychaeta</taxon>
        <taxon>Sedentaria</taxon>
        <taxon>Canalipalpata</taxon>
        <taxon>Sabellida</taxon>
        <taxon>Siboglinidae</taxon>
        <taxon>Ridgeia</taxon>
    </lineage>
</organism>
<evidence type="ECO:0000256" key="2">
    <source>
        <dbReference type="PROSITE-ProRule" id="PRU00076"/>
    </source>
</evidence>
<feature type="disulfide bond" evidence="2">
    <location>
        <begin position="1475"/>
        <end position="1484"/>
    </location>
</feature>
<dbReference type="EMBL" id="JAODUO010000132">
    <property type="protein sequence ID" value="KAK2188419.1"/>
    <property type="molecule type" value="Genomic_DNA"/>
</dbReference>
<evidence type="ECO:0000256" key="1">
    <source>
        <dbReference type="ARBA" id="ARBA00023157"/>
    </source>
</evidence>
<dbReference type="Pfam" id="PF13385">
    <property type="entry name" value="Laminin_G_3"/>
    <property type="match status" value="1"/>
</dbReference>
<dbReference type="PROSITE" id="PS01186">
    <property type="entry name" value="EGF_2"/>
    <property type="match status" value="1"/>
</dbReference>
<dbReference type="InterPro" id="IPR000742">
    <property type="entry name" value="EGF"/>
</dbReference>
<comment type="caution">
    <text evidence="4">The sequence shown here is derived from an EMBL/GenBank/DDBJ whole genome shotgun (WGS) entry which is preliminary data.</text>
</comment>
<dbReference type="InterPro" id="IPR058727">
    <property type="entry name" value="Helical_Vwde"/>
</dbReference>
<dbReference type="SMART" id="SM00181">
    <property type="entry name" value="EGF"/>
    <property type="match status" value="5"/>
</dbReference>
<protein>
    <recommendedName>
        <fullName evidence="3">EGF-like domain-containing protein</fullName>
    </recommendedName>
</protein>